<dbReference type="Pfam" id="PF01381">
    <property type="entry name" value="HTH_3"/>
    <property type="match status" value="1"/>
</dbReference>
<organism evidence="2 3">
    <name type="scientific">Dysosmobacter welbionis</name>
    <dbReference type="NCBI Taxonomy" id="2093857"/>
    <lineage>
        <taxon>Bacteria</taxon>
        <taxon>Bacillati</taxon>
        <taxon>Bacillota</taxon>
        <taxon>Clostridia</taxon>
        <taxon>Eubacteriales</taxon>
        <taxon>Oscillospiraceae</taxon>
        <taxon>Dysosmobacter</taxon>
    </lineage>
</organism>
<accession>A0A4D7ANK0</accession>
<evidence type="ECO:0000313" key="3">
    <source>
        <dbReference type="Proteomes" id="UP000298642"/>
    </source>
</evidence>
<dbReference type="InterPro" id="IPR001387">
    <property type="entry name" value="Cro/C1-type_HTH"/>
</dbReference>
<gene>
    <name evidence="2" type="ORF">EIO64_07765</name>
</gene>
<dbReference type="AlphaFoldDB" id="A0A4D7ANK0"/>
<dbReference type="Proteomes" id="UP000298642">
    <property type="component" value="Chromosome"/>
</dbReference>
<dbReference type="KEGG" id="obj:EIO64_07765"/>
<evidence type="ECO:0000259" key="1">
    <source>
        <dbReference type="PROSITE" id="PS50943"/>
    </source>
</evidence>
<keyword evidence="3" id="KW-1185">Reference proteome</keyword>
<evidence type="ECO:0000313" key="2">
    <source>
        <dbReference type="EMBL" id="QCI59131.1"/>
    </source>
</evidence>
<reference evidence="3" key="1">
    <citation type="submission" date="2018-12" db="EMBL/GenBank/DDBJ databases">
        <title>Dusodibacter welbiota gen. nov., sp. nov., isolated from human faeces and emended description of the Oscillibacter genus.</title>
        <authorList>
            <person name="Le Roy T."/>
            <person name="Van der Smissen P."/>
            <person name="Delzenne N."/>
            <person name="Muccioli G."/>
            <person name="Collet J.F."/>
            <person name="Cani P.D."/>
        </authorList>
    </citation>
    <scope>NUCLEOTIDE SEQUENCE [LARGE SCALE GENOMIC DNA]</scope>
    <source>
        <strain evidence="3">J115</strain>
    </source>
</reference>
<dbReference type="EMBL" id="CP034413">
    <property type="protein sequence ID" value="QCI59131.1"/>
    <property type="molecule type" value="Genomic_DNA"/>
</dbReference>
<dbReference type="SMART" id="SM00530">
    <property type="entry name" value="HTH_XRE"/>
    <property type="match status" value="1"/>
</dbReference>
<dbReference type="Gene3D" id="1.10.260.40">
    <property type="entry name" value="lambda repressor-like DNA-binding domains"/>
    <property type="match status" value="1"/>
</dbReference>
<protein>
    <submittedName>
        <fullName evidence="2">Helix-turn-helix domain-containing protein</fullName>
    </submittedName>
</protein>
<dbReference type="InterPro" id="IPR010982">
    <property type="entry name" value="Lambda_DNA-bd_dom_sf"/>
</dbReference>
<proteinExistence type="predicted"/>
<dbReference type="CDD" id="cd00093">
    <property type="entry name" value="HTH_XRE"/>
    <property type="match status" value="1"/>
</dbReference>
<sequence length="117" mass="13308">MDIIYFLAQIDRLRKERKMTKAEFYEKADVTASAVSQWRNEKTVPAETTIQRIADLFGVEVSFLTGQKEIPPTEKVDGMEEELIQIFRLLPDDLKAGILAQIKAVLVQRGLLPSQSE</sequence>
<dbReference type="PROSITE" id="PS50943">
    <property type="entry name" value="HTH_CROC1"/>
    <property type="match status" value="1"/>
</dbReference>
<dbReference type="GO" id="GO:0003677">
    <property type="term" value="F:DNA binding"/>
    <property type="evidence" value="ECO:0007669"/>
    <property type="project" value="InterPro"/>
</dbReference>
<feature type="domain" description="HTH cro/C1-type" evidence="1">
    <location>
        <begin position="10"/>
        <end position="64"/>
    </location>
</feature>
<dbReference type="SUPFAM" id="SSF47413">
    <property type="entry name" value="lambda repressor-like DNA-binding domains"/>
    <property type="match status" value="1"/>
</dbReference>
<name>A0A4D7ANK0_9FIRM</name>
<dbReference type="RefSeq" id="WP_136891145.1">
    <property type="nucleotide sequence ID" value="NZ_CP034413.3"/>
</dbReference>